<proteinExistence type="predicted"/>
<gene>
    <name evidence="1" type="ORF">QS748_04340</name>
</gene>
<protein>
    <submittedName>
        <fullName evidence="1">Uncharacterized protein</fullName>
    </submittedName>
</protein>
<dbReference type="Proteomes" id="UP001178148">
    <property type="component" value="Unassembled WGS sequence"/>
</dbReference>
<evidence type="ECO:0000313" key="1">
    <source>
        <dbReference type="EMBL" id="MDP0588443.1"/>
    </source>
</evidence>
<sequence length="62" mass="7016">MTKIRVGIVRFMGNLSFQTSISSGRMGSFIPYMDDKVMFEISPIKARIKDLGARTDVLRGYL</sequence>
<name>A0AA90NKP0_9GAMM</name>
<dbReference type="AlphaFoldDB" id="A0AA90NKP0"/>
<accession>A0AA90NKP0</accession>
<evidence type="ECO:0000313" key="2">
    <source>
        <dbReference type="Proteomes" id="UP001178148"/>
    </source>
</evidence>
<keyword evidence="2" id="KW-1185">Reference proteome</keyword>
<dbReference type="EMBL" id="JASXSV010000004">
    <property type="protein sequence ID" value="MDP0588443.1"/>
    <property type="molecule type" value="Genomic_DNA"/>
</dbReference>
<comment type="caution">
    <text evidence="1">The sequence shown here is derived from an EMBL/GenBank/DDBJ whole genome shotgun (WGS) entry which is preliminary data.</text>
</comment>
<reference evidence="1 2" key="1">
    <citation type="journal article" date="2023" name="bioRxiv">
        <title>An intranuclear bacterial parasite of deep-sea mussels expresses apoptosis inhibitors acquired from its host.</title>
        <authorList>
            <person name="Gonzalez Porras M.A."/>
            <person name="Assie A."/>
            <person name="Tietjen M."/>
            <person name="Violette M."/>
            <person name="Kleiner M."/>
            <person name="Gruber-Vodicka H."/>
            <person name="Dubilier N."/>
            <person name="Leisch N."/>
        </authorList>
    </citation>
    <scope>NUCLEOTIDE SEQUENCE [LARGE SCALE GENOMIC DNA]</scope>
    <source>
        <strain evidence="1">IAP13</strain>
    </source>
</reference>
<organism evidence="1 2">
    <name type="scientific">Candidatus Endonucleibacter bathymodioli</name>
    <dbReference type="NCBI Taxonomy" id="539814"/>
    <lineage>
        <taxon>Bacteria</taxon>
        <taxon>Pseudomonadati</taxon>
        <taxon>Pseudomonadota</taxon>
        <taxon>Gammaproteobacteria</taxon>
        <taxon>Oceanospirillales</taxon>
        <taxon>Endozoicomonadaceae</taxon>
        <taxon>Candidatus Endonucleibacter</taxon>
    </lineage>
</organism>